<dbReference type="SFLD" id="SFLDS00003">
    <property type="entry name" value="Haloacid_Dehalogenase"/>
    <property type="match status" value="1"/>
</dbReference>
<dbReference type="PANTHER" id="PTHR46191">
    <property type="match status" value="1"/>
</dbReference>
<dbReference type="InterPro" id="IPR006439">
    <property type="entry name" value="HAD-SF_hydro_IA"/>
</dbReference>
<dbReference type="InterPro" id="IPR051828">
    <property type="entry name" value="HAD-like_hydrolase_domain"/>
</dbReference>
<dbReference type="Gene3D" id="1.10.150.660">
    <property type="match status" value="1"/>
</dbReference>
<keyword evidence="2" id="KW-1185">Reference proteome</keyword>
<dbReference type="Gene3D" id="3.40.50.1000">
    <property type="entry name" value="HAD superfamily/HAD-like"/>
    <property type="match status" value="1"/>
</dbReference>
<gene>
    <name evidence="1" type="ORF">SAMN02927903_01290</name>
</gene>
<dbReference type="OrthoDB" id="9797415at2"/>
<dbReference type="SFLD" id="SFLDG01129">
    <property type="entry name" value="C1.5:_HAD__Beta-PGM__Phosphata"/>
    <property type="match status" value="1"/>
</dbReference>
<dbReference type="RefSeq" id="WP_091141478.1">
    <property type="nucleotide sequence ID" value="NZ_FMVF01000005.1"/>
</dbReference>
<protein>
    <submittedName>
        <fullName evidence="1">Haloacid dehalogenase superfamily, subfamily IA, variant 3 with third motif having DD or ED/haloacid dehalogenase superfamily, subfamily IA, variant 1 with third motif having Dx(3-4)D or Dx(3-4)E</fullName>
    </submittedName>
</protein>
<dbReference type="PANTHER" id="PTHR46191:SF2">
    <property type="entry name" value="HALOACID DEHALOGENASE-LIKE HYDROLASE DOMAIN-CONTAINING PROTEIN 3"/>
    <property type="match status" value="1"/>
</dbReference>
<dbReference type="AlphaFoldDB" id="A0A1G5FHD7"/>
<organism evidence="1 2">
    <name type="scientific">Flavobacterium caeni</name>
    <dbReference type="NCBI Taxonomy" id="490189"/>
    <lineage>
        <taxon>Bacteria</taxon>
        <taxon>Pseudomonadati</taxon>
        <taxon>Bacteroidota</taxon>
        <taxon>Flavobacteriia</taxon>
        <taxon>Flavobacteriales</taxon>
        <taxon>Flavobacteriaceae</taxon>
        <taxon>Flavobacterium</taxon>
    </lineage>
</organism>
<evidence type="ECO:0000313" key="1">
    <source>
        <dbReference type="EMBL" id="SCY38514.1"/>
    </source>
</evidence>
<dbReference type="NCBIfam" id="TIGR01549">
    <property type="entry name" value="HAD-SF-IA-v1"/>
    <property type="match status" value="1"/>
</dbReference>
<dbReference type="InterPro" id="IPR036412">
    <property type="entry name" value="HAD-like_sf"/>
</dbReference>
<dbReference type="EMBL" id="FMVF01000005">
    <property type="protein sequence ID" value="SCY38514.1"/>
    <property type="molecule type" value="Genomic_DNA"/>
</dbReference>
<dbReference type="InterPro" id="IPR023214">
    <property type="entry name" value="HAD_sf"/>
</dbReference>
<name>A0A1G5FHD7_9FLAO</name>
<dbReference type="Pfam" id="PF00702">
    <property type="entry name" value="Hydrolase"/>
    <property type="match status" value="1"/>
</dbReference>
<reference evidence="1 2" key="1">
    <citation type="submission" date="2016-10" db="EMBL/GenBank/DDBJ databases">
        <authorList>
            <person name="de Groot N.N."/>
        </authorList>
    </citation>
    <scope>NUCLEOTIDE SEQUENCE [LARGE SCALE GENOMIC DNA]</scope>
    <source>
        <strain evidence="1 2">CGMCC 1.7031</strain>
    </source>
</reference>
<dbReference type="STRING" id="490189.SAMN02927903_01290"/>
<dbReference type="SUPFAM" id="SSF56784">
    <property type="entry name" value="HAD-like"/>
    <property type="match status" value="1"/>
</dbReference>
<accession>A0A1G5FHD7</accession>
<evidence type="ECO:0000313" key="2">
    <source>
        <dbReference type="Proteomes" id="UP000199354"/>
    </source>
</evidence>
<dbReference type="Proteomes" id="UP000199354">
    <property type="component" value="Unassembled WGS sequence"/>
</dbReference>
<sequence>MKYVLFDVAGTLLYKPSLYVKMEEVLRQYGFLVDPQTLKKNHKLLSEAIFFPDRTNADFYRHFNRELLYSLGILPTDEMLDAIFASCSYLPWEKFGDTTFLEQIEVPVGIISNFNSTLKEKLKSFFDVEFSDVFVSEELGVAKPSLDFYGKALQQIGIPASEIIYVGDSIKLDLEPALQLGMKTLLIDRDGHFPLQQNRIDSLTDLNKWL</sequence>
<proteinExistence type="predicted"/>